<evidence type="ECO:0000313" key="1">
    <source>
        <dbReference type="EMBL" id="MCP9762994.1"/>
    </source>
</evidence>
<dbReference type="EMBL" id="RJUF01000018">
    <property type="protein sequence ID" value="MCP9762994.1"/>
    <property type="molecule type" value="Genomic_DNA"/>
</dbReference>
<reference evidence="1 2" key="1">
    <citation type="submission" date="2018-11" db="EMBL/GenBank/DDBJ databases">
        <title>Novel bacteria species description.</title>
        <authorList>
            <person name="Han J.-H."/>
        </authorList>
    </citation>
    <scope>NUCLEOTIDE SEQUENCE [LARGE SCALE GENOMIC DNA]</scope>
    <source>
        <strain evidence="1 2">KCTC23259</strain>
    </source>
</reference>
<comment type="caution">
    <text evidence="1">The sequence shown here is derived from an EMBL/GenBank/DDBJ whole genome shotgun (WGS) entry which is preliminary data.</text>
</comment>
<proteinExistence type="predicted"/>
<protein>
    <submittedName>
        <fullName evidence="1">Uncharacterized protein</fullName>
    </submittedName>
</protein>
<sequence>MQLIKFYFSRKQNSQIFFSFMIKVKNHIIIPQKKKFKTISKGVFWAAGRALATRSFFAALPAKKGAQTMAPSLLR</sequence>
<name>A0AAE3H0Z4_9BACT</name>
<evidence type="ECO:0000313" key="2">
    <source>
        <dbReference type="Proteomes" id="UP001204144"/>
    </source>
</evidence>
<keyword evidence="2" id="KW-1185">Reference proteome</keyword>
<gene>
    <name evidence="1" type="ORF">EGI31_08505</name>
</gene>
<dbReference type="Proteomes" id="UP001204144">
    <property type="component" value="Unassembled WGS sequence"/>
</dbReference>
<accession>A0AAE3H0Z4</accession>
<dbReference type="AlphaFoldDB" id="A0AAE3H0Z4"/>
<organism evidence="1 2">
    <name type="scientific">Lacihabitans soyangensis</name>
    <dbReference type="NCBI Taxonomy" id="869394"/>
    <lineage>
        <taxon>Bacteria</taxon>
        <taxon>Pseudomonadati</taxon>
        <taxon>Bacteroidota</taxon>
        <taxon>Cytophagia</taxon>
        <taxon>Cytophagales</taxon>
        <taxon>Leadbetterellaceae</taxon>
        <taxon>Lacihabitans</taxon>
    </lineage>
</organism>